<accession>A0A6G4NQ30</accession>
<dbReference type="InterPro" id="IPR007001">
    <property type="entry name" value="Shufflon_N"/>
</dbReference>
<protein>
    <submittedName>
        <fullName evidence="2">Shufflon system plasmid conjugative transfer pilus tip adhesin PilV</fullName>
    </submittedName>
</protein>
<dbReference type="RefSeq" id="WP_128879625.1">
    <property type="nucleotide sequence ID" value="NZ_JAAJSE010000038.1"/>
</dbReference>
<sequence>RLYTGEYLQLERTAVAGASCSPNGLVGRDNTGAILSCQSGTWKSSSASIWTNIKTFTLYPKNTQVLGRFKLCINTYRIDGREMAETEVVPIDMPDSNGEMTWQAKNYTQYSSYFMKITCLK</sequence>
<evidence type="ECO:0000313" key="2">
    <source>
        <dbReference type="EMBL" id="NGG70158.1"/>
    </source>
</evidence>
<gene>
    <name evidence="2" type="primary">pilV</name>
    <name evidence="2" type="ORF">G5609_21260</name>
</gene>
<feature type="domain" description="Bacterial shufflon protein N-terminal" evidence="1">
    <location>
        <begin position="1"/>
        <end position="40"/>
    </location>
</feature>
<reference evidence="2" key="1">
    <citation type="submission" date="2020-02" db="EMBL/GenBank/DDBJ databases">
        <title>WGS of Carbapenem-Resistant Entrobacteriaceae.</title>
        <authorList>
            <person name="Tokajian S."/>
            <person name="El Chaar M."/>
            <person name="El Khoury M."/>
        </authorList>
    </citation>
    <scope>NUCLEOTIDE SEQUENCE</scope>
    <source>
        <strain evidence="2">ECM_49</strain>
    </source>
</reference>
<dbReference type="EMBL" id="JAAJSE010000038">
    <property type="protein sequence ID" value="NGG70158.1"/>
    <property type="molecule type" value="Genomic_DNA"/>
</dbReference>
<evidence type="ECO:0000259" key="1">
    <source>
        <dbReference type="Pfam" id="PF04917"/>
    </source>
</evidence>
<proteinExistence type="predicted"/>
<dbReference type="AlphaFoldDB" id="A0A6G4NQ30"/>
<name>A0A6G4NQ30_ECOLX</name>
<dbReference type="Pfam" id="PF04917">
    <property type="entry name" value="Shufflon_N"/>
    <property type="match status" value="1"/>
</dbReference>
<comment type="caution">
    <text evidence="2">The sequence shown here is derived from an EMBL/GenBank/DDBJ whole genome shotgun (WGS) entry which is preliminary data.</text>
</comment>
<feature type="non-terminal residue" evidence="2">
    <location>
        <position position="1"/>
    </location>
</feature>
<organism evidence="2">
    <name type="scientific">Escherichia coli</name>
    <dbReference type="NCBI Taxonomy" id="562"/>
    <lineage>
        <taxon>Bacteria</taxon>
        <taxon>Pseudomonadati</taxon>
        <taxon>Pseudomonadota</taxon>
        <taxon>Gammaproteobacteria</taxon>
        <taxon>Enterobacterales</taxon>
        <taxon>Enterobacteriaceae</taxon>
        <taxon>Escherichia</taxon>
    </lineage>
</organism>